<evidence type="ECO:0000256" key="5">
    <source>
        <dbReference type="NCBIfam" id="TIGR00168"/>
    </source>
</evidence>
<dbReference type="InterPro" id="IPR019815">
    <property type="entry name" value="Translation_initiation_fac_3_C"/>
</dbReference>
<proteinExistence type="inferred from homology"/>
<dbReference type="InterPro" id="IPR036788">
    <property type="entry name" value="T_IF-3_C_sf"/>
</dbReference>
<dbReference type="GeneID" id="94493652"/>
<keyword evidence="3 4" id="KW-0648">Protein biosynthesis</keyword>
<evidence type="ECO:0000256" key="1">
    <source>
        <dbReference type="ARBA" id="ARBA00005439"/>
    </source>
</evidence>
<keyword evidence="4" id="KW-0963">Cytoplasm</keyword>
<feature type="domain" description="Translation initiation factor 3 C-terminal" evidence="7">
    <location>
        <begin position="148"/>
        <end position="222"/>
    </location>
</feature>
<dbReference type="SUPFAM" id="SSF55200">
    <property type="entry name" value="Translation initiation factor IF3, C-terminal domain"/>
    <property type="match status" value="1"/>
</dbReference>
<dbReference type="InterPro" id="IPR019813">
    <property type="entry name" value="Translation_initiation_fac3_CS"/>
</dbReference>
<comment type="similarity">
    <text evidence="1 4 6">Belongs to the IF-3 family.</text>
</comment>
<keyword evidence="2 4" id="KW-0396">Initiation factor</keyword>
<evidence type="ECO:0000256" key="2">
    <source>
        <dbReference type="ARBA" id="ARBA00022540"/>
    </source>
</evidence>
<dbReference type="PROSITE" id="PS00938">
    <property type="entry name" value="IF3"/>
    <property type="match status" value="1"/>
</dbReference>
<organism evidence="9 10">
    <name type="scientific">Metamycoplasma equirhinis</name>
    <dbReference type="NCBI Taxonomy" id="92402"/>
    <lineage>
        <taxon>Bacteria</taxon>
        <taxon>Bacillati</taxon>
        <taxon>Mycoplasmatota</taxon>
        <taxon>Mycoplasmoidales</taxon>
        <taxon>Metamycoplasmataceae</taxon>
        <taxon>Metamycoplasma</taxon>
    </lineage>
</organism>
<dbReference type="RefSeq" id="WP_241863921.1">
    <property type="nucleotide sequence ID" value="NZ_CP137845.1"/>
</dbReference>
<reference evidence="9" key="1">
    <citation type="submission" date="2023-11" db="EMBL/GenBank/DDBJ databases">
        <title>Completed genome sequence of Mycoplasma equirhinis type strain M432/72.</title>
        <authorList>
            <person name="Spergser J."/>
        </authorList>
    </citation>
    <scope>NUCLEOTIDE SEQUENCE [LARGE SCALE GENOMIC DNA]</scope>
    <source>
        <strain evidence="9">M432/72</strain>
    </source>
</reference>
<gene>
    <name evidence="4 9" type="primary">infC</name>
    <name evidence="9" type="ORF">R9B83_02035</name>
</gene>
<evidence type="ECO:0000313" key="10">
    <source>
        <dbReference type="Proteomes" id="UP001303601"/>
    </source>
</evidence>
<feature type="domain" description="Translation initiation factor 3 N-terminal" evidence="8">
    <location>
        <begin position="70"/>
        <end position="139"/>
    </location>
</feature>
<dbReference type="GO" id="GO:0003743">
    <property type="term" value="F:translation initiation factor activity"/>
    <property type="evidence" value="ECO:0007669"/>
    <property type="project" value="UniProtKB-KW"/>
</dbReference>
<protein>
    <recommendedName>
        <fullName evidence="4 5">Translation initiation factor IF-3</fullName>
    </recommendedName>
</protein>
<dbReference type="InterPro" id="IPR036787">
    <property type="entry name" value="T_IF-3_N_sf"/>
</dbReference>
<dbReference type="Pfam" id="PF05198">
    <property type="entry name" value="IF3_N"/>
    <property type="match status" value="1"/>
</dbReference>
<dbReference type="Gene3D" id="3.10.20.80">
    <property type="entry name" value="Translation initiation factor 3 (IF-3), N-terminal domain"/>
    <property type="match status" value="1"/>
</dbReference>
<comment type="subunit">
    <text evidence="4 6">Monomer.</text>
</comment>
<name>A0ABZ0P9P3_9BACT</name>
<dbReference type="HAMAP" id="MF_00080">
    <property type="entry name" value="IF_3"/>
    <property type="match status" value="1"/>
</dbReference>
<evidence type="ECO:0000259" key="8">
    <source>
        <dbReference type="Pfam" id="PF05198"/>
    </source>
</evidence>
<dbReference type="EMBL" id="CP137845">
    <property type="protein sequence ID" value="WPB53749.1"/>
    <property type="molecule type" value="Genomic_DNA"/>
</dbReference>
<dbReference type="NCBIfam" id="TIGR00168">
    <property type="entry name" value="infC"/>
    <property type="match status" value="1"/>
</dbReference>
<evidence type="ECO:0000313" key="9">
    <source>
        <dbReference type="EMBL" id="WPB53749.1"/>
    </source>
</evidence>
<dbReference type="InterPro" id="IPR019814">
    <property type="entry name" value="Translation_initiation_fac_3_N"/>
</dbReference>
<comment type="function">
    <text evidence="4 6">IF-3 binds to the 30S ribosomal subunit and shifts the equilibrium between 70S ribosomes and their 50S and 30S subunits in favor of the free subunits, thus enhancing the availability of 30S subunits on which protein synthesis initiation begins.</text>
</comment>
<evidence type="ECO:0000256" key="4">
    <source>
        <dbReference type="HAMAP-Rule" id="MF_00080"/>
    </source>
</evidence>
<accession>A0ABZ0P9P3</accession>
<evidence type="ECO:0000256" key="6">
    <source>
        <dbReference type="RuleBase" id="RU000646"/>
    </source>
</evidence>
<dbReference type="PANTHER" id="PTHR10938">
    <property type="entry name" value="TRANSLATION INITIATION FACTOR IF-3"/>
    <property type="match status" value="1"/>
</dbReference>
<dbReference type="SUPFAM" id="SSF54364">
    <property type="entry name" value="Translation initiation factor IF3, N-terminal domain"/>
    <property type="match status" value="1"/>
</dbReference>
<evidence type="ECO:0000259" key="7">
    <source>
        <dbReference type="Pfam" id="PF00707"/>
    </source>
</evidence>
<dbReference type="PANTHER" id="PTHR10938:SF0">
    <property type="entry name" value="TRANSLATION INITIATION FACTOR IF-3, MITOCHONDRIAL"/>
    <property type="match status" value="1"/>
</dbReference>
<dbReference type="Pfam" id="PF00707">
    <property type="entry name" value="IF3_C"/>
    <property type="match status" value="1"/>
</dbReference>
<evidence type="ECO:0000256" key="3">
    <source>
        <dbReference type="ARBA" id="ARBA00022917"/>
    </source>
</evidence>
<dbReference type="Gene3D" id="3.30.110.10">
    <property type="entry name" value="Translation initiation factor 3 (IF-3), C-terminal domain"/>
    <property type="match status" value="1"/>
</dbReference>
<comment type="subcellular location">
    <subcellularLocation>
        <location evidence="4 6">Cytoplasm</location>
    </subcellularLocation>
</comment>
<dbReference type="Proteomes" id="UP001303601">
    <property type="component" value="Chromosome"/>
</dbReference>
<dbReference type="InterPro" id="IPR001288">
    <property type="entry name" value="Translation_initiation_fac_3"/>
</dbReference>
<keyword evidence="10" id="KW-1185">Reference proteome</keyword>
<sequence length="253" mass="29474">MLLLSTRRFISHLSDFLLGCYNKKIFVVFGKWIFNHFFYLFKEEVIINNNNNTENFASFQNKKPKSEHVINNAIPYDKVFLLDNNGEKIGVVTKKVAIEKAREENMDLVLIDIKNNKPIAKILDYGKFKYDKKKKQKAAKEKQSVTINREIRLTPLIGDHDLNTKAKKAREFILEGNRVKVSVKFRGRERARTELGEEILTKFYALVEDIAKISKEATLVNEKFLDIYIEKDKRKVDAISNKLNNEPSEEQGE</sequence>